<sequence>MKRYKILIIFISVLFFGGCSDYLDRQPLDQISSSTFWQSKGDFEMALTAIYGINTTGASWDNYPGGVWAYHLPNWDNLTDNSFGQHNYFNTKNIVAGDITSTTGGYQSVVYSLSYQAIARINIFLGQLGQYEGSDMSDAEKKIAEAEVRFFRAYYYFQLYCTYGDVPLVLEPLTLENQLQAKVSEDKIYEQVLTDLDYAIANLNTVPYYVNTGHVAQSTAQALKARVLIYEAYGSTGVPDNNLLGQVRDLCLDIMPKYELSPVFEDLFQDKGQSGNKEIIYAVNYLAPDNVPAYGTDLIYGDWIIVSPLQSFIDAFECSDGLPWGVSPLTDEDNPFENRDPRLNKTVFVDHPDWGDGNIHFPTNSRPTGYGLKKFLCPENTPIGYSTLSQQNSVVLRLGEVLLMYAEAQNEIAGPDASVYQAMEDLRARVDMPPYPAGLSKEEMRERIRHERRIELAFEGLRYFDLKRWHIAGDVLNNVTDGLVEYNWEDRFYHWPLPQSEIDKSQGVLIQNPDYQ</sequence>
<evidence type="ECO:0000256" key="1">
    <source>
        <dbReference type="ARBA" id="ARBA00004442"/>
    </source>
</evidence>
<dbReference type="SUPFAM" id="SSF48452">
    <property type="entry name" value="TPR-like"/>
    <property type="match status" value="1"/>
</dbReference>
<keyword evidence="9" id="KW-1185">Reference proteome</keyword>
<proteinExistence type="inferred from homology"/>
<comment type="subcellular location">
    <subcellularLocation>
        <location evidence="1">Cell outer membrane</location>
    </subcellularLocation>
</comment>
<dbReference type="Gene3D" id="1.25.40.390">
    <property type="match status" value="1"/>
</dbReference>
<evidence type="ECO:0000256" key="3">
    <source>
        <dbReference type="ARBA" id="ARBA00022729"/>
    </source>
</evidence>
<keyword evidence="5" id="KW-0998">Cell outer membrane</keyword>
<keyword evidence="4" id="KW-0472">Membrane</keyword>
<evidence type="ECO:0000256" key="2">
    <source>
        <dbReference type="ARBA" id="ARBA00006275"/>
    </source>
</evidence>
<name>A0AA42CA71_9BACT</name>
<dbReference type="GO" id="GO:0009279">
    <property type="term" value="C:cell outer membrane"/>
    <property type="evidence" value="ECO:0007669"/>
    <property type="project" value="UniProtKB-SubCell"/>
</dbReference>
<dbReference type="InterPro" id="IPR011990">
    <property type="entry name" value="TPR-like_helical_dom_sf"/>
</dbReference>
<organism evidence="8 9">
    <name type="scientific">Gaoshiqia sediminis</name>
    <dbReference type="NCBI Taxonomy" id="2986998"/>
    <lineage>
        <taxon>Bacteria</taxon>
        <taxon>Pseudomonadati</taxon>
        <taxon>Bacteroidota</taxon>
        <taxon>Bacteroidia</taxon>
        <taxon>Marinilabiliales</taxon>
        <taxon>Prolixibacteraceae</taxon>
        <taxon>Gaoshiqia</taxon>
    </lineage>
</organism>
<dbReference type="RefSeq" id="WP_282591712.1">
    <property type="nucleotide sequence ID" value="NZ_JAPAAF010000012.1"/>
</dbReference>
<feature type="domain" description="SusD-like N-terminal" evidence="7">
    <location>
        <begin position="22"/>
        <end position="227"/>
    </location>
</feature>
<evidence type="ECO:0000313" key="8">
    <source>
        <dbReference type="EMBL" id="MCW0483110.1"/>
    </source>
</evidence>
<keyword evidence="3" id="KW-0732">Signal</keyword>
<gene>
    <name evidence="8" type="ORF">N2K84_10240</name>
</gene>
<reference evidence="8" key="1">
    <citation type="submission" date="2022-10" db="EMBL/GenBank/DDBJ databases">
        <title>Gaoshiqiia sediminis gen. nov., sp. nov., isolated from coastal sediment.</title>
        <authorList>
            <person name="Yu W.X."/>
            <person name="Mu D.S."/>
            <person name="Du J.Z."/>
            <person name="Liang Y.Q."/>
        </authorList>
    </citation>
    <scope>NUCLEOTIDE SEQUENCE</scope>
    <source>
        <strain evidence="8">A06</strain>
    </source>
</reference>
<dbReference type="Pfam" id="PF14322">
    <property type="entry name" value="SusD-like_3"/>
    <property type="match status" value="1"/>
</dbReference>
<protein>
    <submittedName>
        <fullName evidence="8">RagB/SusD family nutrient uptake outer membrane protein</fullName>
    </submittedName>
</protein>
<dbReference type="InterPro" id="IPR012944">
    <property type="entry name" value="SusD_RagB_dom"/>
</dbReference>
<dbReference type="PROSITE" id="PS51257">
    <property type="entry name" value="PROKAR_LIPOPROTEIN"/>
    <property type="match status" value="1"/>
</dbReference>
<evidence type="ECO:0000256" key="5">
    <source>
        <dbReference type="ARBA" id="ARBA00023237"/>
    </source>
</evidence>
<dbReference type="AlphaFoldDB" id="A0AA42CA71"/>
<comment type="similarity">
    <text evidence="2">Belongs to the SusD family.</text>
</comment>
<dbReference type="InterPro" id="IPR033985">
    <property type="entry name" value="SusD-like_N"/>
</dbReference>
<evidence type="ECO:0000313" key="9">
    <source>
        <dbReference type="Proteomes" id="UP001163821"/>
    </source>
</evidence>
<evidence type="ECO:0000256" key="4">
    <source>
        <dbReference type="ARBA" id="ARBA00023136"/>
    </source>
</evidence>
<evidence type="ECO:0000259" key="6">
    <source>
        <dbReference type="Pfam" id="PF07980"/>
    </source>
</evidence>
<feature type="domain" description="RagB/SusD" evidence="6">
    <location>
        <begin position="286"/>
        <end position="515"/>
    </location>
</feature>
<evidence type="ECO:0000259" key="7">
    <source>
        <dbReference type="Pfam" id="PF14322"/>
    </source>
</evidence>
<dbReference type="Pfam" id="PF07980">
    <property type="entry name" value="SusD_RagB"/>
    <property type="match status" value="1"/>
</dbReference>
<comment type="caution">
    <text evidence="8">The sequence shown here is derived from an EMBL/GenBank/DDBJ whole genome shotgun (WGS) entry which is preliminary data.</text>
</comment>
<accession>A0AA42CA71</accession>
<dbReference type="EMBL" id="JAPAAF010000012">
    <property type="protein sequence ID" value="MCW0483110.1"/>
    <property type="molecule type" value="Genomic_DNA"/>
</dbReference>
<dbReference type="Proteomes" id="UP001163821">
    <property type="component" value="Unassembled WGS sequence"/>
</dbReference>